<organism evidence="1 2">
    <name type="scientific">Caerostris extrusa</name>
    <name type="common">Bark spider</name>
    <name type="synonym">Caerostris bankana</name>
    <dbReference type="NCBI Taxonomy" id="172846"/>
    <lineage>
        <taxon>Eukaryota</taxon>
        <taxon>Metazoa</taxon>
        <taxon>Ecdysozoa</taxon>
        <taxon>Arthropoda</taxon>
        <taxon>Chelicerata</taxon>
        <taxon>Arachnida</taxon>
        <taxon>Araneae</taxon>
        <taxon>Araneomorphae</taxon>
        <taxon>Entelegynae</taxon>
        <taxon>Araneoidea</taxon>
        <taxon>Araneidae</taxon>
        <taxon>Caerostris</taxon>
    </lineage>
</organism>
<evidence type="ECO:0000313" key="1">
    <source>
        <dbReference type="EMBL" id="GIY10439.1"/>
    </source>
</evidence>
<accession>A0AAV4QNM6</accession>
<keyword evidence="2" id="KW-1185">Reference proteome</keyword>
<dbReference type="AlphaFoldDB" id="A0AAV4QNM6"/>
<name>A0AAV4QNM6_CAEEX</name>
<evidence type="ECO:0000313" key="2">
    <source>
        <dbReference type="Proteomes" id="UP001054945"/>
    </source>
</evidence>
<feature type="non-terminal residue" evidence="1">
    <location>
        <position position="1"/>
    </location>
</feature>
<reference evidence="1 2" key="1">
    <citation type="submission" date="2021-06" db="EMBL/GenBank/DDBJ databases">
        <title>Caerostris extrusa draft genome.</title>
        <authorList>
            <person name="Kono N."/>
            <person name="Arakawa K."/>
        </authorList>
    </citation>
    <scope>NUCLEOTIDE SEQUENCE [LARGE SCALE GENOMIC DNA]</scope>
</reference>
<protein>
    <submittedName>
        <fullName evidence="1">Uncharacterized protein</fullName>
    </submittedName>
</protein>
<dbReference type="EMBL" id="BPLR01006526">
    <property type="protein sequence ID" value="GIY10439.1"/>
    <property type="molecule type" value="Genomic_DNA"/>
</dbReference>
<comment type="caution">
    <text evidence="1">The sequence shown here is derived from an EMBL/GenBank/DDBJ whole genome shotgun (WGS) entry which is preliminary data.</text>
</comment>
<sequence>AYRNNGLRKLRNSNKYQIDRYGNRLSFY</sequence>
<proteinExistence type="predicted"/>
<gene>
    <name evidence="1" type="ORF">CEXT_407331</name>
</gene>
<dbReference type="Proteomes" id="UP001054945">
    <property type="component" value="Unassembled WGS sequence"/>
</dbReference>